<dbReference type="PANTHER" id="PTHR43557">
    <property type="entry name" value="APOPTOSIS-INDUCING FACTOR 1"/>
    <property type="match status" value="1"/>
</dbReference>
<evidence type="ECO:0000256" key="1">
    <source>
        <dbReference type="ARBA" id="ARBA00001974"/>
    </source>
</evidence>
<evidence type="ECO:0000256" key="2">
    <source>
        <dbReference type="ARBA" id="ARBA00022630"/>
    </source>
</evidence>
<feature type="domain" description="Reductase C-terminal" evidence="6">
    <location>
        <begin position="312"/>
        <end position="389"/>
    </location>
</feature>
<dbReference type="GO" id="GO:0016651">
    <property type="term" value="F:oxidoreductase activity, acting on NAD(P)H"/>
    <property type="evidence" value="ECO:0007669"/>
    <property type="project" value="TreeGrafter"/>
</dbReference>
<reference evidence="7 8" key="1">
    <citation type="submission" date="2016-10" db="EMBL/GenBank/DDBJ databases">
        <authorList>
            <person name="de Groot N.N."/>
        </authorList>
    </citation>
    <scope>NUCLEOTIDE SEQUENCE [LARGE SCALE GENOMIC DNA]</scope>
    <source>
        <strain evidence="7 8">DSM 29316</strain>
    </source>
</reference>
<dbReference type="PRINTS" id="PR00368">
    <property type="entry name" value="FADPNR"/>
</dbReference>
<dbReference type="PANTHER" id="PTHR43557:SF2">
    <property type="entry name" value="RIESKE DOMAIN-CONTAINING PROTEIN-RELATED"/>
    <property type="match status" value="1"/>
</dbReference>
<keyword evidence="8" id="KW-1185">Reference proteome</keyword>
<dbReference type="PRINTS" id="PR00469">
    <property type="entry name" value="PNDRDTASEII"/>
</dbReference>
<dbReference type="InterPro" id="IPR023753">
    <property type="entry name" value="FAD/NAD-binding_dom"/>
</dbReference>
<keyword evidence="4" id="KW-0560">Oxidoreductase</keyword>
<dbReference type="InterPro" id="IPR028202">
    <property type="entry name" value="Reductase_C"/>
</dbReference>
<accession>A0A1I0VWS3</accession>
<protein>
    <submittedName>
        <fullName evidence="7">3-phenylpropionate/trans-cinnamate dioxygenase ferredoxin reductase subunit</fullName>
    </submittedName>
</protein>
<dbReference type="RefSeq" id="WP_092061220.1">
    <property type="nucleotide sequence ID" value="NZ_FOJU01000001.1"/>
</dbReference>
<dbReference type="GO" id="GO:0005737">
    <property type="term" value="C:cytoplasm"/>
    <property type="evidence" value="ECO:0007669"/>
    <property type="project" value="TreeGrafter"/>
</dbReference>
<evidence type="ECO:0000256" key="3">
    <source>
        <dbReference type="ARBA" id="ARBA00022827"/>
    </source>
</evidence>
<keyword evidence="3" id="KW-0274">FAD</keyword>
<dbReference type="InterPro" id="IPR016156">
    <property type="entry name" value="FAD/NAD-linked_Rdtase_dimer_sf"/>
</dbReference>
<evidence type="ECO:0000313" key="8">
    <source>
        <dbReference type="Proteomes" id="UP000198796"/>
    </source>
</evidence>
<feature type="domain" description="FAD/NAD(P)-binding" evidence="5">
    <location>
        <begin position="4"/>
        <end position="292"/>
    </location>
</feature>
<dbReference type="SUPFAM" id="SSF55424">
    <property type="entry name" value="FAD/NAD-linked reductases, dimerisation (C-terminal) domain"/>
    <property type="match status" value="1"/>
</dbReference>
<sequence>MPQRIVIVGAGQGGLQAAVSLRQEGHTGAITLIGSEPHLPYQRPPLSKAYLKTGDANSLRLRPRNFFEDQNIELLLSVTVTRIDPAAQTVEHSVGSVPYDHLILATGTSNLRPDIPGLDRALDLRTLDDAEALREAVSKAQSVAVIGGGFIGLEFAAVARAFGLEVTVAEAASRLMARVVSPEMSDRFLKLHRGMGTTVLLGAPVSCVTETGIVAGDVPVTADLVVLAAGVRPNSEVAERAGLATENGVLTDARLLTSDPAISALGDCAAFPDPTTGRLVRLESVQAATDHARLIARRLVKGDEASYAAVPWFWSDQADSKLQIAGFATPEDEAIVHPDGAVFRFDGDNLSAVETVNAPRIHMQARKLFAKHQRPTRDFLAAHEYEIASMLR</sequence>
<dbReference type="OrthoDB" id="7809559at2"/>
<name>A0A1I0VWS3_9RHOB</name>
<proteinExistence type="predicted"/>
<dbReference type="STRING" id="871651.SAMN05421688_1056"/>
<evidence type="ECO:0000259" key="6">
    <source>
        <dbReference type="Pfam" id="PF14759"/>
    </source>
</evidence>
<comment type="cofactor">
    <cofactor evidence="1">
        <name>FAD</name>
        <dbReference type="ChEBI" id="CHEBI:57692"/>
    </cofactor>
</comment>
<evidence type="ECO:0000259" key="5">
    <source>
        <dbReference type="Pfam" id="PF07992"/>
    </source>
</evidence>
<evidence type="ECO:0000256" key="4">
    <source>
        <dbReference type="ARBA" id="ARBA00023002"/>
    </source>
</evidence>
<dbReference type="SUPFAM" id="SSF51905">
    <property type="entry name" value="FAD/NAD(P)-binding domain"/>
    <property type="match status" value="2"/>
</dbReference>
<dbReference type="Gene3D" id="3.50.50.60">
    <property type="entry name" value="FAD/NAD(P)-binding domain"/>
    <property type="match status" value="2"/>
</dbReference>
<keyword evidence="2" id="KW-0285">Flavoprotein</keyword>
<dbReference type="EMBL" id="FOJU01000001">
    <property type="protein sequence ID" value="SFA80648.1"/>
    <property type="molecule type" value="Genomic_DNA"/>
</dbReference>
<dbReference type="Pfam" id="PF14759">
    <property type="entry name" value="Reductase_C"/>
    <property type="match status" value="1"/>
</dbReference>
<gene>
    <name evidence="7" type="ORF">SAMN05421688_1056</name>
</gene>
<keyword evidence="7" id="KW-0223">Dioxygenase</keyword>
<dbReference type="GO" id="GO:0051213">
    <property type="term" value="F:dioxygenase activity"/>
    <property type="evidence" value="ECO:0007669"/>
    <property type="project" value="UniProtKB-KW"/>
</dbReference>
<dbReference type="InterPro" id="IPR036188">
    <property type="entry name" value="FAD/NAD-bd_sf"/>
</dbReference>
<dbReference type="InterPro" id="IPR050446">
    <property type="entry name" value="FAD-oxidoreductase/Apoptosis"/>
</dbReference>
<organism evidence="7 8">
    <name type="scientific">Poseidonocella pacifica</name>
    <dbReference type="NCBI Taxonomy" id="871651"/>
    <lineage>
        <taxon>Bacteria</taxon>
        <taxon>Pseudomonadati</taxon>
        <taxon>Pseudomonadota</taxon>
        <taxon>Alphaproteobacteria</taxon>
        <taxon>Rhodobacterales</taxon>
        <taxon>Roseobacteraceae</taxon>
        <taxon>Poseidonocella</taxon>
    </lineage>
</organism>
<dbReference type="Pfam" id="PF07992">
    <property type="entry name" value="Pyr_redox_2"/>
    <property type="match status" value="1"/>
</dbReference>
<dbReference type="AlphaFoldDB" id="A0A1I0VWS3"/>
<dbReference type="Proteomes" id="UP000198796">
    <property type="component" value="Unassembled WGS sequence"/>
</dbReference>
<dbReference type="Gene3D" id="3.30.390.30">
    <property type="match status" value="1"/>
</dbReference>
<evidence type="ECO:0000313" key="7">
    <source>
        <dbReference type="EMBL" id="SFA80648.1"/>
    </source>
</evidence>